<gene>
    <name evidence="1" type="ORF">BV22DRAFT_130605</name>
</gene>
<dbReference type="EMBL" id="MU266342">
    <property type="protein sequence ID" value="KAH7929313.1"/>
    <property type="molecule type" value="Genomic_DNA"/>
</dbReference>
<comment type="caution">
    <text evidence="1">The sequence shown here is derived from an EMBL/GenBank/DDBJ whole genome shotgun (WGS) entry which is preliminary data.</text>
</comment>
<protein>
    <submittedName>
        <fullName evidence="1">Uncharacterized protein</fullName>
    </submittedName>
</protein>
<reference evidence="1" key="1">
    <citation type="journal article" date="2021" name="New Phytol.">
        <title>Evolutionary innovations through gain and loss of genes in the ectomycorrhizal Boletales.</title>
        <authorList>
            <person name="Wu G."/>
            <person name="Miyauchi S."/>
            <person name="Morin E."/>
            <person name="Kuo A."/>
            <person name="Drula E."/>
            <person name="Varga T."/>
            <person name="Kohler A."/>
            <person name="Feng B."/>
            <person name="Cao Y."/>
            <person name="Lipzen A."/>
            <person name="Daum C."/>
            <person name="Hundley H."/>
            <person name="Pangilinan J."/>
            <person name="Johnson J."/>
            <person name="Barry K."/>
            <person name="LaButti K."/>
            <person name="Ng V."/>
            <person name="Ahrendt S."/>
            <person name="Min B."/>
            <person name="Choi I.G."/>
            <person name="Park H."/>
            <person name="Plett J.M."/>
            <person name="Magnuson J."/>
            <person name="Spatafora J.W."/>
            <person name="Nagy L.G."/>
            <person name="Henrissat B."/>
            <person name="Grigoriev I.V."/>
            <person name="Yang Z.L."/>
            <person name="Xu J."/>
            <person name="Martin F.M."/>
        </authorList>
    </citation>
    <scope>NUCLEOTIDE SEQUENCE</scope>
    <source>
        <strain evidence="1">KUC20120723A-06</strain>
    </source>
</reference>
<dbReference type="Proteomes" id="UP000790709">
    <property type="component" value="Unassembled WGS sequence"/>
</dbReference>
<name>A0ACB8BVK9_9AGAM</name>
<proteinExistence type="predicted"/>
<keyword evidence="2" id="KW-1185">Reference proteome</keyword>
<evidence type="ECO:0000313" key="2">
    <source>
        <dbReference type="Proteomes" id="UP000790709"/>
    </source>
</evidence>
<accession>A0ACB8BVK9</accession>
<sequence length="440" mass="46251">MGVQLLPWALAGLGFFTSVAHAFSMTVGTPTQCDDLTVSWTGGKAPFQILLTPVFDIARNISVPSSAFANNQGSYTIPQLPLVSNDTFLLTMSDATGFASGGTTSLLTVGKSIGNNTCNTTSPAVAFYFDLEPGALYQCDSYTFSGYMNAVQPVTISALVESGNSFVISPPASSVDRYSWTADVEEGSSIVFVMTDADGRQGGSSNVTVVGASGSTECLSTTSTLSTTPTTPPQTPTGTATTSSPASTSTSSAGVSMATVAGAVAGSVVASAAVFAAALCCLRKRQTSRLPPDPYAVHDSPPRRRRGFGFGRRSDVPHIQPFPYHASPASQLIPLMHPESAYPSAHNINAPAHLRQQSWESYNRDGVGAYRDSGVSSTSSLGRVKVVVGGTTVPHHTREPTRFVRHTDVEDAVLGENRVVELPPHYSERRRPLAALHLPS</sequence>
<evidence type="ECO:0000313" key="1">
    <source>
        <dbReference type="EMBL" id="KAH7929313.1"/>
    </source>
</evidence>
<organism evidence="1 2">
    <name type="scientific">Leucogyrophana mollusca</name>
    <dbReference type="NCBI Taxonomy" id="85980"/>
    <lineage>
        <taxon>Eukaryota</taxon>
        <taxon>Fungi</taxon>
        <taxon>Dikarya</taxon>
        <taxon>Basidiomycota</taxon>
        <taxon>Agaricomycotina</taxon>
        <taxon>Agaricomycetes</taxon>
        <taxon>Agaricomycetidae</taxon>
        <taxon>Boletales</taxon>
        <taxon>Boletales incertae sedis</taxon>
        <taxon>Leucogyrophana</taxon>
    </lineage>
</organism>